<dbReference type="Proteomes" id="UP001589608">
    <property type="component" value="Unassembled WGS sequence"/>
</dbReference>
<proteinExistence type="inferred from homology"/>
<accession>A0ABV5MGL0</accession>
<feature type="domain" description="4'-phosphopantetheinyl transferase" evidence="3">
    <location>
        <begin position="94"/>
        <end position="156"/>
    </location>
</feature>
<dbReference type="EMBL" id="JBHMCA010000054">
    <property type="protein sequence ID" value="MFB9447936.1"/>
    <property type="molecule type" value="Genomic_DNA"/>
</dbReference>
<dbReference type="SUPFAM" id="SSF56214">
    <property type="entry name" value="4'-phosphopantetheinyl transferase"/>
    <property type="match status" value="2"/>
</dbReference>
<keyword evidence="2 4" id="KW-0808">Transferase</keyword>
<evidence type="ECO:0000256" key="2">
    <source>
        <dbReference type="ARBA" id="ARBA00022679"/>
    </source>
</evidence>
<sequence>MTTVDVWLVDTRRPFTSTLDPGEIRRRDALRSPEDRRRFDASHSARRRILLERLPELHWEQGPHGKPYLAGEPLQVNLSHAGEWAAIAVTAERPVGVDLQDILDDTDYRGLARRFFPPAEAGLVARGGPAVFAGLWARKEAVVKAAGDRLMRNLRLAVAGDPPPLVHLDGAPHAVADLEAPAGFRAAVALAGAAPFSIRMH</sequence>
<name>A0ABV5MGL0_9ACTN</name>
<evidence type="ECO:0000259" key="3">
    <source>
        <dbReference type="Pfam" id="PF01648"/>
    </source>
</evidence>
<protein>
    <submittedName>
        <fullName evidence="4">4'-phosphopantetheinyl transferase family protein</fullName>
    </submittedName>
</protein>
<dbReference type="PANTHER" id="PTHR12215">
    <property type="entry name" value="PHOSPHOPANTETHEINE TRANSFERASE"/>
    <property type="match status" value="1"/>
</dbReference>
<dbReference type="InterPro" id="IPR008278">
    <property type="entry name" value="4-PPantetheinyl_Trfase_dom"/>
</dbReference>
<evidence type="ECO:0000313" key="4">
    <source>
        <dbReference type="EMBL" id="MFB9447936.1"/>
    </source>
</evidence>
<dbReference type="InterPro" id="IPR037143">
    <property type="entry name" value="4-PPantetheinyl_Trfase_dom_sf"/>
</dbReference>
<gene>
    <name evidence="4" type="ORF">ACFFTR_32990</name>
</gene>
<dbReference type="InterPro" id="IPR050559">
    <property type="entry name" value="P-Pant_transferase_sf"/>
</dbReference>
<organism evidence="4 5">
    <name type="scientific">Dactylosporangium vinaceum</name>
    <dbReference type="NCBI Taxonomy" id="53362"/>
    <lineage>
        <taxon>Bacteria</taxon>
        <taxon>Bacillati</taxon>
        <taxon>Actinomycetota</taxon>
        <taxon>Actinomycetes</taxon>
        <taxon>Micromonosporales</taxon>
        <taxon>Micromonosporaceae</taxon>
        <taxon>Dactylosporangium</taxon>
    </lineage>
</organism>
<dbReference type="PANTHER" id="PTHR12215:SF10">
    <property type="entry name" value="L-AMINOADIPATE-SEMIALDEHYDE DEHYDROGENASE-PHOSPHOPANTETHEINYL TRANSFERASE"/>
    <property type="match status" value="1"/>
</dbReference>
<comment type="caution">
    <text evidence="4">The sequence shown here is derived from an EMBL/GenBank/DDBJ whole genome shotgun (WGS) entry which is preliminary data.</text>
</comment>
<keyword evidence="5" id="KW-1185">Reference proteome</keyword>
<dbReference type="Pfam" id="PF01648">
    <property type="entry name" value="ACPS"/>
    <property type="match status" value="1"/>
</dbReference>
<evidence type="ECO:0000313" key="5">
    <source>
        <dbReference type="Proteomes" id="UP001589608"/>
    </source>
</evidence>
<dbReference type="GO" id="GO:0016740">
    <property type="term" value="F:transferase activity"/>
    <property type="evidence" value="ECO:0007669"/>
    <property type="project" value="UniProtKB-KW"/>
</dbReference>
<evidence type="ECO:0000256" key="1">
    <source>
        <dbReference type="ARBA" id="ARBA00010990"/>
    </source>
</evidence>
<dbReference type="RefSeq" id="WP_223102862.1">
    <property type="nucleotide sequence ID" value="NZ_CP061913.1"/>
</dbReference>
<dbReference type="Gene3D" id="3.90.470.20">
    <property type="entry name" value="4'-phosphopantetheinyl transferase domain"/>
    <property type="match status" value="1"/>
</dbReference>
<comment type="similarity">
    <text evidence="1">Belongs to the P-Pant transferase superfamily. Gsp/Sfp/HetI/AcpT family.</text>
</comment>
<reference evidence="4 5" key="1">
    <citation type="submission" date="2024-09" db="EMBL/GenBank/DDBJ databases">
        <authorList>
            <person name="Sun Q."/>
            <person name="Mori K."/>
        </authorList>
    </citation>
    <scope>NUCLEOTIDE SEQUENCE [LARGE SCALE GENOMIC DNA]</scope>
    <source>
        <strain evidence="4 5">JCM 3307</strain>
    </source>
</reference>